<keyword evidence="2" id="KW-1185">Reference proteome</keyword>
<evidence type="ECO:0000313" key="1">
    <source>
        <dbReference type="EMBL" id="CAD8206881.1"/>
    </source>
</evidence>
<comment type="caution">
    <text evidence="1">The sequence shown here is derived from an EMBL/GenBank/DDBJ whole genome shotgun (WGS) entry which is preliminary data.</text>
</comment>
<proteinExistence type="predicted"/>
<protein>
    <submittedName>
        <fullName evidence="1">Uncharacterized protein</fullName>
    </submittedName>
</protein>
<dbReference type="Proteomes" id="UP000683925">
    <property type="component" value="Unassembled WGS sequence"/>
</dbReference>
<accession>A0A8S1XYQ2</accession>
<evidence type="ECO:0000313" key="2">
    <source>
        <dbReference type="Proteomes" id="UP000683925"/>
    </source>
</evidence>
<reference evidence="1" key="1">
    <citation type="submission" date="2021-01" db="EMBL/GenBank/DDBJ databases">
        <authorList>
            <consortium name="Genoscope - CEA"/>
            <person name="William W."/>
        </authorList>
    </citation>
    <scope>NUCLEOTIDE SEQUENCE</scope>
</reference>
<dbReference type="EMBL" id="CAJJDP010000140">
    <property type="protein sequence ID" value="CAD8206881.1"/>
    <property type="molecule type" value="Genomic_DNA"/>
</dbReference>
<name>A0A8S1XYQ2_PAROT</name>
<dbReference type="AlphaFoldDB" id="A0A8S1XYQ2"/>
<gene>
    <name evidence="1" type="ORF">POCTA_138.1.T1390087</name>
</gene>
<sequence>MLSSVFNYCNVQLSQSLFKNEKNTERMVGFNNFQIKKKLMKKLYQEKQLLIVYNIVINQIFNKDKFKLEQFSNKCQ</sequence>
<organism evidence="1 2">
    <name type="scientific">Paramecium octaurelia</name>
    <dbReference type="NCBI Taxonomy" id="43137"/>
    <lineage>
        <taxon>Eukaryota</taxon>
        <taxon>Sar</taxon>
        <taxon>Alveolata</taxon>
        <taxon>Ciliophora</taxon>
        <taxon>Intramacronucleata</taxon>
        <taxon>Oligohymenophorea</taxon>
        <taxon>Peniculida</taxon>
        <taxon>Parameciidae</taxon>
        <taxon>Paramecium</taxon>
    </lineage>
</organism>